<comment type="caution">
    <text evidence="4">The sequence shown here is derived from an EMBL/GenBank/DDBJ whole genome shotgun (WGS) entry which is preliminary data.</text>
</comment>
<dbReference type="PANTHER" id="PTHR33744:SF7">
    <property type="entry name" value="PUCR FAMILY TRANSCRIPTIONAL REGULATOR"/>
    <property type="match status" value="1"/>
</dbReference>
<protein>
    <submittedName>
        <fullName evidence="4">Helix-turn-helix domain-containing protein</fullName>
    </submittedName>
</protein>
<organism evidence="4 5">
    <name type="scientific">Ruicaihuangia caeni</name>
    <dbReference type="NCBI Taxonomy" id="3042517"/>
    <lineage>
        <taxon>Bacteria</taxon>
        <taxon>Bacillati</taxon>
        <taxon>Actinomycetota</taxon>
        <taxon>Actinomycetes</taxon>
        <taxon>Micrococcales</taxon>
        <taxon>Microbacteriaceae</taxon>
        <taxon>Ruicaihuangia</taxon>
    </lineage>
</organism>
<dbReference type="Gene3D" id="1.10.10.2840">
    <property type="entry name" value="PucR C-terminal helix-turn-helix domain"/>
    <property type="match status" value="1"/>
</dbReference>
<feature type="domain" description="CdaR GGDEF-like" evidence="3">
    <location>
        <begin position="275"/>
        <end position="372"/>
    </location>
</feature>
<dbReference type="Pfam" id="PF13556">
    <property type="entry name" value="HTH_30"/>
    <property type="match status" value="1"/>
</dbReference>
<gene>
    <name evidence="4" type="ORF">QF206_10090</name>
</gene>
<dbReference type="Pfam" id="PF17853">
    <property type="entry name" value="GGDEF_2"/>
    <property type="match status" value="1"/>
</dbReference>
<evidence type="ECO:0000313" key="4">
    <source>
        <dbReference type="EMBL" id="MDI2099310.1"/>
    </source>
</evidence>
<sequence length="481" mass="50872">MAKTLDEVAGALGGDVVGARRLDPSITVDGAIALEDFVLVGHPDYATLVVADRAGIRQLLDTEDASAAGRATALRSAVLVTHDRSRALREALEQSPFTAIVGAGRAQVSLLPEAVALLAVDEAAEDRLVTTGTRVLTQVARRGGVPAVVAELAHRTDGWAVLLDPHGELIASAGAGRLHVDDARAVAFGRQVRVRHPGLQVHHIGSGEDLSGYLVVASRQSSTSRGRALAAQCAALLDLLLRRHDQTATERLGRDVMIEALLSGGATAAELLRRWDVHESALTGFVISARSKAVDLERLMQRWLDDLGSVHIVTARHGGIMGFVRDEHAEALASLVENFESGAGMPLRLGLGSSAPVDALARSSAEAQRAHETAVAENRSVVRYQSLPTVRFVLDRLSGDSVGALVDVLEPLRAEPAPLIETLRAFLVLNGAWGAAAARLGVHRQTLAARVRAIEALTGLSLSDPDDRAAAWLSLRASERV</sequence>
<dbReference type="EMBL" id="JASATX010000004">
    <property type="protein sequence ID" value="MDI2099310.1"/>
    <property type="molecule type" value="Genomic_DNA"/>
</dbReference>
<name>A0AAW6TB72_9MICO</name>
<proteinExistence type="inferred from homology"/>
<accession>A0AAW6TB72</accession>
<feature type="domain" description="PucR C-terminal helix-turn-helix" evidence="2">
    <location>
        <begin position="419"/>
        <end position="477"/>
    </location>
</feature>
<evidence type="ECO:0000259" key="2">
    <source>
        <dbReference type="Pfam" id="PF13556"/>
    </source>
</evidence>
<dbReference type="AlphaFoldDB" id="A0AAW6TB72"/>
<dbReference type="RefSeq" id="WP_281489100.1">
    <property type="nucleotide sequence ID" value="NZ_JASATX010000004.1"/>
</dbReference>
<evidence type="ECO:0000259" key="3">
    <source>
        <dbReference type="Pfam" id="PF17853"/>
    </source>
</evidence>
<dbReference type="InterPro" id="IPR025736">
    <property type="entry name" value="PucR_C-HTH_dom"/>
</dbReference>
<keyword evidence="5" id="KW-1185">Reference proteome</keyword>
<evidence type="ECO:0000313" key="5">
    <source>
        <dbReference type="Proteomes" id="UP001321506"/>
    </source>
</evidence>
<dbReference type="InterPro" id="IPR041522">
    <property type="entry name" value="CdaR_GGDEF"/>
</dbReference>
<dbReference type="Proteomes" id="UP001321506">
    <property type="component" value="Unassembled WGS sequence"/>
</dbReference>
<reference evidence="4 5" key="1">
    <citation type="submission" date="2023-04" db="EMBL/GenBank/DDBJ databases">
        <title>Klugiella caeni sp. nov. isolated from the sludge of biochemical tank.</title>
        <authorList>
            <person name="Geng K."/>
        </authorList>
    </citation>
    <scope>NUCLEOTIDE SEQUENCE [LARGE SCALE GENOMIC DNA]</scope>
    <source>
        <strain evidence="4 5">YN-L-19</strain>
    </source>
</reference>
<comment type="similarity">
    <text evidence="1">Belongs to the CdaR family.</text>
</comment>
<dbReference type="PANTHER" id="PTHR33744">
    <property type="entry name" value="CARBOHYDRATE DIACID REGULATOR"/>
    <property type="match status" value="1"/>
</dbReference>
<dbReference type="InterPro" id="IPR051448">
    <property type="entry name" value="CdaR-like_regulators"/>
</dbReference>
<dbReference type="InterPro" id="IPR042070">
    <property type="entry name" value="PucR_C-HTH_sf"/>
</dbReference>
<evidence type="ECO:0000256" key="1">
    <source>
        <dbReference type="ARBA" id="ARBA00006754"/>
    </source>
</evidence>